<feature type="transmembrane region" description="Helical" evidence="1">
    <location>
        <begin position="20"/>
        <end position="41"/>
    </location>
</feature>
<dbReference type="RefSeq" id="WP_184937703.1">
    <property type="nucleotide sequence ID" value="NZ_JACHJV010000001.1"/>
</dbReference>
<dbReference type="AlphaFoldDB" id="A0A7W7R4X7"/>
<sequence>MPYVPALSADPNPPGRLTTRLRAILLCAVVLAGFFAFSLLVPLPFTKTWPGVTADALNSYQGQQVLSIAGAPVRQTSGSLRVVTISATGPDDSLTLEQAMAGWLDPNVAVLPRQAVYPPSNPSASAQEMTQSQDSATMAALNYLHLSPDQVKVTVDLGRIGGPSGGQMLSLAIIDKLAGNGKGGDLTGGRNIAGTGTIASDGTVGAVGGVQLKTHAAARDGATVFLVPRGECSDAKVNPPAGLRLVPVDTLTDSLNALNALNSGGALPSC</sequence>
<evidence type="ECO:0000256" key="1">
    <source>
        <dbReference type="SAM" id="Phobius"/>
    </source>
</evidence>
<organism evidence="3 4">
    <name type="scientific">Kitasatospora kifunensis</name>
    <name type="common">Streptomyces kifunensis</name>
    <dbReference type="NCBI Taxonomy" id="58351"/>
    <lineage>
        <taxon>Bacteria</taxon>
        <taxon>Bacillati</taxon>
        <taxon>Actinomycetota</taxon>
        <taxon>Actinomycetes</taxon>
        <taxon>Kitasatosporales</taxon>
        <taxon>Streptomycetaceae</taxon>
        <taxon>Kitasatospora</taxon>
    </lineage>
</organism>
<gene>
    <name evidence="3" type="ORF">FHR34_004469</name>
</gene>
<evidence type="ECO:0000313" key="3">
    <source>
        <dbReference type="EMBL" id="MBB4925476.1"/>
    </source>
</evidence>
<dbReference type="Gene3D" id="3.30.230.10">
    <property type="match status" value="1"/>
</dbReference>
<keyword evidence="4" id="KW-1185">Reference proteome</keyword>
<dbReference type="InterPro" id="IPR020568">
    <property type="entry name" value="Ribosomal_Su5_D2-typ_SF"/>
</dbReference>
<name>A0A7W7R4X7_KITKI</name>
<reference evidence="3 4" key="1">
    <citation type="submission" date="2020-08" db="EMBL/GenBank/DDBJ databases">
        <title>Sequencing the genomes of 1000 actinobacteria strains.</title>
        <authorList>
            <person name="Klenk H.-P."/>
        </authorList>
    </citation>
    <scope>NUCLEOTIDE SEQUENCE [LARGE SCALE GENOMIC DNA]</scope>
    <source>
        <strain evidence="3 4">DSM 41654</strain>
    </source>
</reference>
<dbReference type="EMBL" id="JACHJV010000001">
    <property type="protein sequence ID" value="MBB4925476.1"/>
    <property type="molecule type" value="Genomic_DNA"/>
</dbReference>
<dbReference type="GO" id="GO:0004176">
    <property type="term" value="F:ATP-dependent peptidase activity"/>
    <property type="evidence" value="ECO:0007669"/>
    <property type="project" value="InterPro"/>
</dbReference>
<dbReference type="Pfam" id="PF05362">
    <property type="entry name" value="Lon_C"/>
    <property type="match status" value="1"/>
</dbReference>
<accession>A0A7W7R4X7</accession>
<keyword evidence="1" id="KW-0812">Transmembrane</keyword>
<dbReference type="GO" id="GO:0004252">
    <property type="term" value="F:serine-type endopeptidase activity"/>
    <property type="evidence" value="ECO:0007669"/>
    <property type="project" value="InterPro"/>
</dbReference>
<comment type="caution">
    <text evidence="3">The sequence shown here is derived from an EMBL/GenBank/DDBJ whole genome shotgun (WGS) entry which is preliminary data.</text>
</comment>
<keyword evidence="1" id="KW-0472">Membrane</keyword>
<protein>
    <submittedName>
        <fullName evidence="3">PDZ domain-containing protein</fullName>
    </submittedName>
</protein>
<dbReference type="Proteomes" id="UP000540506">
    <property type="component" value="Unassembled WGS sequence"/>
</dbReference>
<dbReference type="SUPFAM" id="SSF54211">
    <property type="entry name" value="Ribosomal protein S5 domain 2-like"/>
    <property type="match status" value="1"/>
</dbReference>
<proteinExistence type="predicted"/>
<dbReference type="GO" id="GO:0006508">
    <property type="term" value="P:proteolysis"/>
    <property type="evidence" value="ECO:0007669"/>
    <property type="project" value="InterPro"/>
</dbReference>
<evidence type="ECO:0000259" key="2">
    <source>
        <dbReference type="Pfam" id="PF05362"/>
    </source>
</evidence>
<dbReference type="InterPro" id="IPR014721">
    <property type="entry name" value="Ribsml_uS5_D2-typ_fold_subgr"/>
</dbReference>
<evidence type="ECO:0000313" key="4">
    <source>
        <dbReference type="Proteomes" id="UP000540506"/>
    </source>
</evidence>
<dbReference type="InterPro" id="IPR008269">
    <property type="entry name" value="Lon_proteolytic"/>
</dbReference>
<feature type="domain" description="Lon proteolytic" evidence="2">
    <location>
        <begin position="161"/>
        <end position="251"/>
    </location>
</feature>
<keyword evidence="1" id="KW-1133">Transmembrane helix</keyword>